<gene>
    <name evidence="2" type="ORF">EKPJFOCH_2073</name>
</gene>
<comment type="caution">
    <text evidence="2">The sequence shown here is derived from an EMBL/GenBank/DDBJ whole genome shotgun (WGS) entry which is preliminary data.</text>
</comment>
<accession>A0ABQ4TMR1</accession>
<dbReference type="RefSeq" id="WP_238231861.1">
    <property type="nucleotide sequence ID" value="NZ_BPRA01000009.1"/>
</dbReference>
<evidence type="ECO:0000313" key="2">
    <source>
        <dbReference type="EMBL" id="GJE55579.1"/>
    </source>
</evidence>
<evidence type="ECO:0000313" key="3">
    <source>
        <dbReference type="Proteomes" id="UP001055101"/>
    </source>
</evidence>
<reference evidence="2" key="1">
    <citation type="journal article" date="2021" name="Front. Microbiol.">
        <title>Comprehensive Comparative Genomics and Phenotyping of Methylobacterium Species.</title>
        <authorList>
            <person name="Alessa O."/>
            <person name="Ogura Y."/>
            <person name="Fujitani Y."/>
            <person name="Takami H."/>
            <person name="Hayashi T."/>
            <person name="Sahin N."/>
            <person name="Tani A."/>
        </authorList>
    </citation>
    <scope>NUCLEOTIDE SEQUENCE</scope>
    <source>
        <strain evidence="2">DSM 23674</strain>
    </source>
</reference>
<name>A0ABQ4TMR1_9HYPH</name>
<protein>
    <recommendedName>
        <fullName evidence="4">Lipoprotein</fullName>
    </recommendedName>
</protein>
<evidence type="ECO:0008006" key="4">
    <source>
        <dbReference type="Google" id="ProtNLM"/>
    </source>
</evidence>
<feature type="compositionally biased region" description="Low complexity" evidence="1">
    <location>
        <begin position="48"/>
        <end position="64"/>
    </location>
</feature>
<sequence>MHARPDRLELTSRAAPKRLMTLGICLVMVALAAGGCGRRGKLEPPNGATRESSRATSAPASARSLPNSVGVASGGAAPDADAVRDGDELPLSATPAGIDSAPVQTNKGAKRGFTIPKGPFILDPIL</sequence>
<proteinExistence type="predicted"/>
<dbReference type="Proteomes" id="UP001055101">
    <property type="component" value="Unassembled WGS sequence"/>
</dbReference>
<dbReference type="EMBL" id="BPRA01000009">
    <property type="protein sequence ID" value="GJE55579.1"/>
    <property type="molecule type" value="Genomic_DNA"/>
</dbReference>
<reference evidence="2" key="2">
    <citation type="submission" date="2021-08" db="EMBL/GenBank/DDBJ databases">
        <authorList>
            <person name="Tani A."/>
            <person name="Ola A."/>
            <person name="Ogura Y."/>
            <person name="Katsura K."/>
            <person name="Hayashi T."/>
        </authorList>
    </citation>
    <scope>NUCLEOTIDE SEQUENCE</scope>
    <source>
        <strain evidence="2">DSM 23674</strain>
    </source>
</reference>
<keyword evidence="3" id="KW-1185">Reference proteome</keyword>
<feature type="region of interest" description="Disordered" evidence="1">
    <location>
        <begin position="36"/>
        <end position="110"/>
    </location>
</feature>
<evidence type="ECO:0000256" key="1">
    <source>
        <dbReference type="SAM" id="MobiDB-lite"/>
    </source>
</evidence>
<organism evidence="2 3">
    <name type="scientific">Methylobacterium thuringiense</name>
    <dbReference type="NCBI Taxonomy" id="1003091"/>
    <lineage>
        <taxon>Bacteria</taxon>
        <taxon>Pseudomonadati</taxon>
        <taxon>Pseudomonadota</taxon>
        <taxon>Alphaproteobacteria</taxon>
        <taxon>Hyphomicrobiales</taxon>
        <taxon>Methylobacteriaceae</taxon>
        <taxon>Methylobacterium</taxon>
    </lineage>
</organism>